<dbReference type="Gene3D" id="2.30.110.20">
    <property type="entry name" value="Hcp1-like"/>
    <property type="match status" value="1"/>
</dbReference>
<dbReference type="STRING" id="1198114.AciX9_0311"/>
<evidence type="ECO:0000313" key="2">
    <source>
        <dbReference type="Proteomes" id="UP000000343"/>
    </source>
</evidence>
<dbReference type="OrthoDB" id="5066999at2"/>
<dbReference type="PANTHER" id="PTHR36152:SF1">
    <property type="entry name" value="UBIQUITIN-LIKE DOMAIN-CONTAINING PROTEIN"/>
    <property type="match status" value="1"/>
</dbReference>
<dbReference type="InterPro" id="IPR008514">
    <property type="entry name" value="T6SS_Hcp"/>
</dbReference>
<dbReference type="Proteomes" id="UP000000343">
    <property type="component" value="Chromosome"/>
</dbReference>
<dbReference type="EMBL" id="CP002480">
    <property type="protein sequence ID" value="ADW67383.1"/>
    <property type="molecule type" value="Genomic_DNA"/>
</dbReference>
<accession>E8WWQ5</accession>
<name>E8WWQ5_GRATM</name>
<evidence type="ECO:0000313" key="1">
    <source>
        <dbReference type="EMBL" id="ADW67383.1"/>
    </source>
</evidence>
<dbReference type="RefSeq" id="WP_013578711.1">
    <property type="nucleotide sequence ID" value="NC_015064.1"/>
</dbReference>
<gene>
    <name evidence="1" type="ordered locus">AciX9_0311</name>
</gene>
<keyword evidence="2" id="KW-1185">Reference proteome</keyword>
<sequence length="158" mass="16796">MAVDFFLELDEINGESKDAKHTDQITIQSFSWGARQHTSVSGTGGSGAGRATLADLMVTKEYDASSGPIYKALLLGTHIKTGVLSAVKSGGDGSAFLTISLGELFITSIQIGASNETPTESVTFSYNHIETAYMQQMENGQIQAKAPVIYDLKANQVS</sequence>
<dbReference type="Pfam" id="PF05638">
    <property type="entry name" value="T6SS_HCP"/>
    <property type="match status" value="1"/>
</dbReference>
<evidence type="ECO:0008006" key="3">
    <source>
        <dbReference type="Google" id="ProtNLM"/>
    </source>
</evidence>
<dbReference type="SUPFAM" id="SSF141452">
    <property type="entry name" value="Hcp1-like"/>
    <property type="match status" value="1"/>
</dbReference>
<dbReference type="KEGG" id="acm:AciX9_0311"/>
<protein>
    <recommendedName>
        <fullName evidence="3">Type VI secretion system effector, Hcp1 family</fullName>
    </recommendedName>
</protein>
<dbReference type="HOGENOM" id="CLU_112762_0_3_0"/>
<dbReference type="eggNOG" id="COG3157">
    <property type="taxonomic scope" value="Bacteria"/>
</dbReference>
<dbReference type="InterPro" id="IPR036624">
    <property type="entry name" value="Hcp1-lik_sf"/>
</dbReference>
<dbReference type="InterPro" id="IPR053165">
    <property type="entry name" value="HSI-I_assembly_Hcp1"/>
</dbReference>
<dbReference type="AlphaFoldDB" id="E8WWQ5"/>
<proteinExistence type="predicted"/>
<reference evidence="2" key="1">
    <citation type="submission" date="2011-01" db="EMBL/GenBank/DDBJ databases">
        <title>Complete sequence of chromosome of Acidobacterium sp. MP5ACTX9.</title>
        <authorList>
            <consortium name="US DOE Joint Genome Institute"/>
            <person name="Lucas S."/>
            <person name="Copeland A."/>
            <person name="Lapidus A."/>
            <person name="Cheng J.-F."/>
            <person name="Goodwin L."/>
            <person name="Pitluck S."/>
            <person name="Teshima H."/>
            <person name="Detter J.C."/>
            <person name="Han C."/>
            <person name="Tapia R."/>
            <person name="Land M."/>
            <person name="Hauser L."/>
            <person name="Kyrpides N."/>
            <person name="Ivanova N."/>
            <person name="Ovchinnikova G."/>
            <person name="Pagani I."/>
            <person name="Rawat S.R."/>
            <person name="Mannisto M."/>
            <person name="Haggblom M.M."/>
            <person name="Woyke T."/>
        </authorList>
    </citation>
    <scope>NUCLEOTIDE SEQUENCE [LARGE SCALE GENOMIC DNA]</scope>
    <source>
        <strain evidence="2">MP5ACTX9</strain>
    </source>
</reference>
<dbReference type="PaxDb" id="1198114-AciX9_0311"/>
<dbReference type="PANTHER" id="PTHR36152">
    <property type="entry name" value="CYTOPLASMIC PROTEIN-RELATED"/>
    <property type="match status" value="1"/>
</dbReference>
<organism evidence="2">
    <name type="scientific">Granulicella tundricola (strain ATCC BAA-1859 / DSM 23138 / MP5ACTX9)</name>
    <dbReference type="NCBI Taxonomy" id="1198114"/>
    <lineage>
        <taxon>Bacteria</taxon>
        <taxon>Pseudomonadati</taxon>
        <taxon>Acidobacteriota</taxon>
        <taxon>Terriglobia</taxon>
        <taxon>Terriglobales</taxon>
        <taxon>Acidobacteriaceae</taxon>
        <taxon>Granulicella</taxon>
    </lineage>
</organism>